<organism evidence="1 2">
    <name type="scientific">Flavobacterium suncheonense GH29-5 = DSM 17707</name>
    <dbReference type="NCBI Taxonomy" id="1121899"/>
    <lineage>
        <taxon>Bacteria</taxon>
        <taxon>Pseudomonadati</taxon>
        <taxon>Bacteroidota</taxon>
        <taxon>Flavobacteriia</taxon>
        <taxon>Flavobacteriales</taxon>
        <taxon>Flavobacteriaceae</taxon>
        <taxon>Flavobacterium</taxon>
    </lineage>
</organism>
<dbReference type="EMBL" id="JRLW01000008">
    <property type="protein sequence ID" value="KGO89522.1"/>
    <property type="molecule type" value="Genomic_DNA"/>
</dbReference>
<dbReference type="AlphaFoldDB" id="A0A0A2MA20"/>
<proteinExistence type="predicted"/>
<gene>
    <name evidence="1" type="ORF">Q764_07035</name>
</gene>
<accession>A0A0A2MA20</accession>
<sequence>MFSLNFKNLLSKSIKNPIEKNLCLKNVSTTCSQNKKIKHKLLIIRKLIIVKNLQKKAYPVIKITI</sequence>
<comment type="caution">
    <text evidence="1">The sequence shown here is derived from an EMBL/GenBank/DDBJ whole genome shotgun (WGS) entry which is preliminary data.</text>
</comment>
<keyword evidence="2" id="KW-1185">Reference proteome</keyword>
<evidence type="ECO:0000313" key="1">
    <source>
        <dbReference type="EMBL" id="KGO89522.1"/>
    </source>
</evidence>
<reference evidence="1 2" key="1">
    <citation type="submission" date="2013-09" db="EMBL/GenBank/DDBJ databases">
        <authorList>
            <person name="Zeng Z."/>
            <person name="Chen C."/>
        </authorList>
    </citation>
    <scope>NUCLEOTIDE SEQUENCE [LARGE SCALE GENOMIC DNA]</scope>
    <source>
        <strain evidence="1 2">GH29-5</strain>
    </source>
</reference>
<name>A0A0A2MA20_9FLAO</name>
<dbReference type="Proteomes" id="UP000030121">
    <property type="component" value="Unassembled WGS sequence"/>
</dbReference>
<protein>
    <submittedName>
        <fullName evidence="1">Uncharacterized protein</fullName>
    </submittedName>
</protein>
<evidence type="ECO:0000313" key="2">
    <source>
        <dbReference type="Proteomes" id="UP000030121"/>
    </source>
</evidence>